<protein>
    <submittedName>
        <fullName evidence="3">Uncharacterized protein</fullName>
    </submittedName>
</protein>
<dbReference type="GeneID" id="34458679"/>
<feature type="transmembrane region" description="Helical" evidence="2">
    <location>
        <begin position="139"/>
        <end position="160"/>
    </location>
</feature>
<keyword evidence="2" id="KW-1133">Transmembrane helix</keyword>
<keyword evidence="2" id="KW-0812">Transmembrane</keyword>
<feature type="region of interest" description="Disordered" evidence="1">
    <location>
        <begin position="301"/>
        <end position="321"/>
    </location>
</feature>
<feature type="transmembrane region" description="Helical" evidence="2">
    <location>
        <begin position="54"/>
        <end position="76"/>
    </location>
</feature>
<evidence type="ECO:0000256" key="2">
    <source>
        <dbReference type="SAM" id="Phobius"/>
    </source>
</evidence>
<feature type="compositionally biased region" description="Polar residues" evidence="1">
    <location>
        <begin position="424"/>
        <end position="444"/>
    </location>
</feature>
<feature type="transmembrane region" description="Helical" evidence="2">
    <location>
        <begin position="21"/>
        <end position="42"/>
    </location>
</feature>
<keyword evidence="2" id="KW-0472">Membrane</keyword>
<dbReference type="Proteomes" id="UP000184300">
    <property type="component" value="Unassembled WGS sequence"/>
</dbReference>
<dbReference type="AlphaFoldDB" id="A0A1L9V6T4"/>
<evidence type="ECO:0000256" key="1">
    <source>
        <dbReference type="SAM" id="MobiDB-lite"/>
    </source>
</evidence>
<name>A0A1L9V6T4_ASPGL</name>
<dbReference type="OrthoDB" id="4226885at2759"/>
<feature type="compositionally biased region" description="Low complexity" evidence="1">
    <location>
        <begin position="465"/>
        <end position="477"/>
    </location>
</feature>
<accession>A0A1L9V6T4</accession>
<dbReference type="RefSeq" id="XP_022396314.1">
    <property type="nucleotide sequence ID" value="XM_022542418.1"/>
</dbReference>
<reference evidence="4" key="1">
    <citation type="journal article" date="2017" name="Genome Biol.">
        <title>Comparative genomics reveals high biological diversity and specific adaptations in the industrially and medically important fungal genus Aspergillus.</title>
        <authorList>
            <person name="de Vries R.P."/>
            <person name="Riley R."/>
            <person name="Wiebenga A."/>
            <person name="Aguilar-Osorio G."/>
            <person name="Amillis S."/>
            <person name="Uchima C.A."/>
            <person name="Anderluh G."/>
            <person name="Asadollahi M."/>
            <person name="Askin M."/>
            <person name="Barry K."/>
            <person name="Battaglia E."/>
            <person name="Bayram O."/>
            <person name="Benocci T."/>
            <person name="Braus-Stromeyer S.A."/>
            <person name="Caldana C."/>
            <person name="Canovas D."/>
            <person name="Cerqueira G.C."/>
            <person name="Chen F."/>
            <person name="Chen W."/>
            <person name="Choi C."/>
            <person name="Clum A."/>
            <person name="Dos Santos R.A."/>
            <person name="Damasio A.R."/>
            <person name="Diallinas G."/>
            <person name="Emri T."/>
            <person name="Fekete E."/>
            <person name="Flipphi M."/>
            <person name="Freyberg S."/>
            <person name="Gallo A."/>
            <person name="Gournas C."/>
            <person name="Habgood R."/>
            <person name="Hainaut M."/>
            <person name="Harispe M.L."/>
            <person name="Henrissat B."/>
            <person name="Hilden K.S."/>
            <person name="Hope R."/>
            <person name="Hossain A."/>
            <person name="Karabika E."/>
            <person name="Karaffa L."/>
            <person name="Karanyi Z."/>
            <person name="Krasevec N."/>
            <person name="Kuo A."/>
            <person name="Kusch H."/>
            <person name="LaButti K."/>
            <person name="Lagendijk E.L."/>
            <person name="Lapidus A."/>
            <person name="Levasseur A."/>
            <person name="Lindquist E."/>
            <person name="Lipzen A."/>
            <person name="Logrieco A.F."/>
            <person name="MacCabe A."/>
            <person name="Maekelae M.R."/>
            <person name="Malavazi I."/>
            <person name="Melin P."/>
            <person name="Meyer V."/>
            <person name="Mielnichuk N."/>
            <person name="Miskei M."/>
            <person name="Molnar A.P."/>
            <person name="Mule G."/>
            <person name="Ngan C.Y."/>
            <person name="Orejas M."/>
            <person name="Orosz E."/>
            <person name="Ouedraogo J.P."/>
            <person name="Overkamp K.M."/>
            <person name="Park H.-S."/>
            <person name="Perrone G."/>
            <person name="Piumi F."/>
            <person name="Punt P.J."/>
            <person name="Ram A.F."/>
            <person name="Ramon A."/>
            <person name="Rauscher S."/>
            <person name="Record E."/>
            <person name="Riano-Pachon D.M."/>
            <person name="Robert V."/>
            <person name="Roehrig J."/>
            <person name="Ruller R."/>
            <person name="Salamov A."/>
            <person name="Salih N.S."/>
            <person name="Samson R.A."/>
            <person name="Sandor E."/>
            <person name="Sanguinetti M."/>
            <person name="Schuetze T."/>
            <person name="Sepcic K."/>
            <person name="Shelest E."/>
            <person name="Sherlock G."/>
            <person name="Sophianopoulou V."/>
            <person name="Squina F.M."/>
            <person name="Sun H."/>
            <person name="Susca A."/>
            <person name="Todd R.B."/>
            <person name="Tsang A."/>
            <person name="Unkles S.E."/>
            <person name="van de Wiele N."/>
            <person name="van Rossen-Uffink D."/>
            <person name="Oliveira J.V."/>
            <person name="Vesth T.C."/>
            <person name="Visser J."/>
            <person name="Yu J.-H."/>
            <person name="Zhou M."/>
            <person name="Andersen M.R."/>
            <person name="Archer D.B."/>
            <person name="Baker S.E."/>
            <person name="Benoit I."/>
            <person name="Brakhage A.A."/>
            <person name="Braus G.H."/>
            <person name="Fischer R."/>
            <person name="Frisvad J.C."/>
            <person name="Goldman G.H."/>
            <person name="Houbraken J."/>
            <person name="Oakley B."/>
            <person name="Pocsi I."/>
            <person name="Scazzocchio C."/>
            <person name="Seiboth B."/>
            <person name="vanKuyk P.A."/>
            <person name="Wortman J."/>
            <person name="Dyer P.S."/>
            <person name="Grigoriev I.V."/>
        </authorList>
    </citation>
    <scope>NUCLEOTIDE SEQUENCE [LARGE SCALE GENOMIC DNA]</scope>
    <source>
        <strain evidence="4">CBS 516.65</strain>
    </source>
</reference>
<keyword evidence="4" id="KW-1185">Reference proteome</keyword>
<evidence type="ECO:0000313" key="4">
    <source>
        <dbReference type="Proteomes" id="UP000184300"/>
    </source>
</evidence>
<proteinExistence type="predicted"/>
<evidence type="ECO:0000313" key="3">
    <source>
        <dbReference type="EMBL" id="OJJ79616.1"/>
    </source>
</evidence>
<feature type="transmembrane region" description="Helical" evidence="2">
    <location>
        <begin position="96"/>
        <end position="119"/>
    </location>
</feature>
<dbReference type="STRING" id="1160497.A0A1L9V6T4"/>
<sequence length="596" mass="65801">MVNRPVLPKNRGAWTRVVIFISLYVLLLESLIEWVLILYLYGIKRVDSKMMPSLTLSLIASFFTVPLLSIHSLLAWQFNKAGRGPQKNALSTISAYALRLNVAIWLAASVAGLVVVSQQASCLPDDSNVSYWRVGVSCALHRAAVIVAVLSFITICIYFCSRELCDRPYDVSLLGLYNQQNRTRDGSVTSNTSWDSENTLKNDMLYYCRRPEPTYGGPGLHWPSNDDTMFEKPEDVTAIQPAPFRAKPQLKLSTTLIPEAAEFRSGSVSPMAAASEMDPVSRTSTILTSGTNEPPLIAELPAPDVPQIPTKFNHKRQKSSMSLRKFLPRSLPMSLPLSDDPQIRALSNPNIYFDLEKEAEKAFLSDSSESFQRPTSPPNPRPGDIPKHQSCPIIQLDSPQQEDHQRTMTMSSADAPEVVDPEPQKTQRSNTATAHLNQPLPRSTNHPHHPSQPRSVPSTPVIHMSNGSNANANRRSSQPYQFDQSQIPRQFHRPHPHFNYPLRHNIGTVPRRNDVEVVYPSTRRSRSSTYGGIGSIVPLDSILESRVSFDEVPGCVSPDDHGVGTGAGVGVGVGAHLIDGNTYRGTNWTGRPGSGC</sequence>
<organism evidence="3 4">
    <name type="scientific">Aspergillus glaucus CBS 516.65</name>
    <dbReference type="NCBI Taxonomy" id="1160497"/>
    <lineage>
        <taxon>Eukaryota</taxon>
        <taxon>Fungi</taxon>
        <taxon>Dikarya</taxon>
        <taxon>Ascomycota</taxon>
        <taxon>Pezizomycotina</taxon>
        <taxon>Eurotiomycetes</taxon>
        <taxon>Eurotiomycetidae</taxon>
        <taxon>Eurotiales</taxon>
        <taxon>Aspergillaceae</taxon>
        <taxon>Aspergillus</taxon>
        <taxon>Aspergillus subgen. Aspergillus</taxon>
    </lineage>
</organism>
<feature type="compositionally biased region" description="Polar residues" evidence="1">
    <location>
        <begin position="365"/>
        <end position="374"/>
    </location>
</feature>
<feature type="region of interest" description="Disordered" evidence="1">
    <location>
        <begin position="363"/>
        <end position="481"/>
    </location>
</feature>
<dbReference type="VEuPathDB" id="FungiDB:ASPGLDRAFT_158638"/>
<gene>
    <name evidence="3" type="ORF">ASPGLDRAFT_158638</name>
</gene>
<dbReference type="EMBL" id="KV878916">
    <property type="protein sequence ID" value="OJJ79616.1"/>
    <property type="molecule type" value="Genomic_DNA"/>
</dbReference>